<keyword evidence="1" id="KW-1133">Transmembrane helix</keyword>
<keyword evidence="1" id="KW-0812">Transmembrane</keyword>
<evidence type="ECO:0000256" key="1">
    <source>
        <dbReference type="SAM" id="Phobius"/>
    </source>
</evidence>
<evidence type="ECO:0000313" key="3">
    <source>
        <dbReference type="Proteomes" id="UP001500190"/>
    </source>
</evidence>
<accession>A0ABN2DGH5</accession>
<sequence length="233" mass="24838">MPDPTDEELGALLRETFADREALVGRAVQDDHYVPTATKRRSALPVLLAAAMILVVLAGVLYGVQRVRPADTAEPAAAVTATTSPATYSTRDADVWGLAIGVMLRSFQLPGKPTGFSPFTRAVVVDGPTTAAGQVRSGPQFSSAQRVRMFSHTLRIMPVTILDRPLPAGASCTAYPKTAILRVGEVLDKGDHLEVGVALSMPVGCHGATSARYRVEPRGAHWVITQNLGAWNR</sequence>
<evidence type="ECO:0000313" key="2">
    <source>
        <dbReference type="EMBL" id="GAA1576706.1"/>
    </source>
</evidence>
<comment type="caution">
    <text evidence="2">The sequence shown here is derived from an EMBL/GenBank/DDBJ whole genome shotgun (WGS) entry which is preliminary data.</text>
</comment>
<keyword evidence="3" id="KW-1185">Reference proteome</keyword>
<gene>
    <name evidence="2" type="ORF">GCM10009742_20460</name>
</gene>
<dbReference type="EMBL" id="BAAAND010000003">
    <property type="protein sequence ID" value="GAA1576706.1"/>
    <property type="molecule type" value="Genomic_DNA"/>
</dbReference>
<dbReference type="Proteomes" id="UP001500190">
    <property type="component" value="Unassembled WGS sequence"/>
</dbReference>
<feature type="transmembrane region" description="Helical" evidence="1">
    <location>
        <begin position="43"/>
        <end position="64"/>
    </location>
</feature>
<name>A0ABN2DGH5_9ACTN</name>
<dbReference type="RefSeq" id="WP_344189438.1">
    <property type="nucleotide sequence ID" value="NZ_BAAAND010000003.1"/>
</dbReference>
<proteinExistence type="predicted"/>
<organism evidence="2 3">
    <name type="scientific">Kribbella karoonensis</name>
    <dbReference type="NCBI Taxonomy" id="324851"/>
    <lineage>
        <taxon>Bacteria</taxon>
        <taxon>Bacillati</taxon>
        <taxon>Actinomycetota</taxon>
        <taxon>Actinomycetes</taxon>
        <taxon>Propionibacteriales</taxon>
        <taxon>Kribbellaceae</taxon>
        <taxon>Kribbella</taxon>
    </lineage>
</organism>
<protein>
    <submittedName>
        <fullName evidence="2">Uncharacterized protein</fullName>
    </submittedName>
</protein>
<reference evidence="2 3" key="1">
    <citation type="journal article" date="2019" name="Int. J. Syst. Evol. Microbiol.">
        <title>The Global Catalogue of Microorganisms (GCM) 10K type strain sequencing project: providing services to taxonomists for standard genome sequencing and annotation.</title>
        <authorList>
            <consortium name="The Broad Institute Genomics Platform"/>
            <consortium name="The Broad Institute Genome Sequencing Center for Infectious Disease"/>
            <person name="Wu L."/>
            <person name="Ma J."/>
        </authorList>
    </citation>
    <scope>NUCLEOTIDE SEQUENCE [LARGE SCALE GENOMIC DNA]</scope>
    <source>
        <strain evidence="2 3">JCM 14304</strain>
    </source>
</reference>
<keyword evidence="1" id="KW-0472">Membrane</keyword>